<gene>
    <name evidence="2" type="ORF">LTR84_008087</name>
</gene>
<dbReference type="RefSeq" id="XP_064710640.1">
    <property type="nucleotide sequence ID" value="XM_064851637.1"/>
</dbReference>
<dbReference type="Proteomes" id="UP001358417">
    <property type="component" value="Unassembled WGS sequence"/>
</dbReference>
<keyword evidence="1" id="KW-0812">Transmembrane</keyword>
<dbReference type="EMBL" id="JAVRRD010000003">
    <property type="protein sequence ID" value="KAK5061543.1"/>
    <property type="molecule type" value="Genomic_DNA"/>
</dbReference>
<evidence type="ECO:0000313" key="3">
    <source>
        <dbReference type="Proteomes" id="UP001358417"/>
    </source>
</evidence>
<evidence type="ECO:0000313" key="2">
    <source>
        <dbReference type="EMBL" id="KAK5061543.1"/>
    </source>
</evidence>
<dbReference type="AlphaFoldDB" id="A0AAV9NMY8"/>
<sequence>MLLRGVSRVSALVGLVVFGLVISTGFYDQLFLALSLRGAQWAQCLSKLSSTGTKTMVAQSHTEVFSRTTRTSQYFPIEFGEEEAMNPSIIPHPSLADTWIITAQRRPTSGRPSIWFSELVCEAKLKDGKLSCIKAPSILPIAATIGDNCVGDLDFFGLNIGPHDARVFYGPQNPYAIYGSNSGYTCFGQWIQDFRVLVDWEMELHIKSNFRLGTELTRPPPFSAVEKNWFLFWDKDGDTYVHYDIFPQRSFAKLNSDGSVGLDLAPLAAGAGDHSCMTRMMPELAPSLESIHQATNSLSITLCDRSDDSCQPNDSNTYIMTIFQHKSFYYYHSVYEPYVMLFKRNSPFEIQGISSKPIWIRGRAGAGEAKRPPGAEYEKLDSWNQTEMIYVTSMSWKEQGQKYHGYLDDVLFLAFGIEDERTGGIDILAGDLVRDIETCSTS</sequence>
<comment type="caution">
    <text evidence="2">The sequence shown here is derived from an EMBL/GenBank/DDBJ whole genome shotgun (WGS) entry which is preliminary data.</text>
</comment>
<dbReference type="GeneID" id="89976252"/>
<feature type="transmembrane region" description="Helical" evidence="1">
    <location>
        <begin position="9"/>
        <end position="27"/>
    </location>
</feature>
<accession>A0AAV9NMY8</accession>
<keyword evidence="1" id="KW-0472">Membrane</keyword>
<protein>
    <submittedName>
        <fullName evidence="2">Uncharacterized protein</fullName>
    </submittedName>
</protein>
<proteinExistence type="predicted"/>
<organism evidence="2 3">
    <name type="scientific">Exophiala bonariae</name>
    <dbReference type="NCBI Taxonomy" id="1690606"/>
    <lineage>
        <taxon>Eukaryota</taxon>
        <taxon>Fungi</taxon>
        <taxon>Dikarya</taxon>
        <taxon>Ascomycota</taxon>
        <taxon>Pezizomycotina</taxon>
        <taxon>Eurotiomycetes</taxon>
        <taxon>Chaetothyriomycetidae</taxon>
        <taxon>Chaetothyriales</taxon>
        <taxon>Herpotrichiellaceae</taxon>
        <taxon>Exophiala</taxon>
    </lineage>
</organism>
<reference evidence="2 3" key="1">
    <citation type="submission" date="2023-08" db="EMBL/GenBank/DDBJ databases">
        <title>Black Yeasts Isolated from many extreme environments.</title>
        <authorList>
            <person name="Coleine C."/>
            <person name="Stajich J.E."/>
            <person name="Selbmann L."/>
        </authorList>
    </citation>
    <scope>NUCLEOTIDE SEQUENCE [LARGE SCALE GENOMIC DNA]</scope>
    <source>
        <strain evidence="2 3">CCFEE 5792</strain>
    </source>
</reference>
<keyword evidence="3" id="KW-1185">Reference proteome</keyword>
<name>A0AAV9NMY8_9EURO</name>
<evidence type="ECO:0000256" key="1">
    <source>
        <dbReference type="SAM" id="Phobius"/>
    </source>
</evidence>
<keyword evidence="1" id="KW-1133">Transmembrane helix</keyword>